<comment type="caution">
    <text evidence="2">The sequence shown here is derived from an EMBL/GenBank/DDBJ whole genome shotgun (WGS) entry which is preliminary data.</text>
</comment>
<dbReference type="RefSeq" id="WP_188956314.1">
    <property type="nucleotide sequence ID" value="NZ_BMIB01000004.1"/>
</dbReference>
<evidence type="ECO:0000313" key="3">
    <source>
        <dbReference type="Proteomes" id="UP000627292"/>
    </source>
</evidence>
<dbReference type="Proteomes" id="UP000627292">
    <property type="component" value="Unassembled WGS sequence"/>
</dbReference>
<reference evidence="2" key="1">
    <citation type="journal article" date="2014" name="Int. J. Syst. Evol. Microbiol.">
        <title>Complete genome sequence of Corynebacterium casei LMG S-19264T (=DSM 44701T), isolated from a smear-ripened cheese.</title>
        <authorList>
            <consortium name="US DOE Joint Genome Institute (JGI-PGF)"/>
            <person name="Walter F."/>
            <person name="Albersmeier A."/>
            <person name="Kalinowski J."/>
            <person name="Ruckert C."/>
        </authorList>
    </citation>
    <scope>NUCLEOTIDE SEQUENCE</scope>
    <source>
        <strain evidence="2">CGMCC 1.15290</strain>
    </source>
</reference>
<sequence>MKFIHYLEKITGVDVFALASFFIFFSFFLVMTLWAFRADKKLIDRINRIPLDQ</sequence>
<gene>
    <name evidence="2" type="ORF">GCM10011379_43510</name>
</gene>
<reference evidence="2" key="2">
    <citation type="submission" date="2020-09" db="EMBL/GenBank/DDBJ databases">
        <authorList>
            <person name="Sun Q."/>
            <person name="Zhou Y."/>
        </authorList>
    </citation>
    <scope>NUCLEOTIDE SEQUENCE</scope>
    <source>
        <strain evidence="2">CGMCC 1.15290</strain>
    </source>
</reference>
<proteinExistence type="predicted"/>
<dbReference type="AlphaFoldDB" id="A0A917J3F8"/>
<keyword evidence="3" id="KW-1185">Reference proteome</keyword>
<evidence type="ECO:0000256" key="1">
    <source>
        <dbReference type="SAM" id="Phobius"/>
    </source>
</evidence>
<organism evidence="2 3">
    <name type="scientific">Filimonas zeae</name>
    <dbReference type="NCBI Taxonomy" id="1737353"/>
    <lineage>
        <taxon>Bacteria</taxon>
        <taxon>Pseudomonadati</taxon>
        <taxon>Bacteroidota</taxon>
        <taxon>Chitinophagia</taxon>
        <taxon>Chitinophagales</taxon>
        <taxon>Chitinophagaceae</taxon>
        <taxon>Filimonas</taxon>
    </lineage>
</organism>
<evidence type="ECO:0000313" key="2">
    <source>
        <dbReference type="EMBL" id="GGH77328.1"/>
    </source>
</evidence>
<keyword evidence="1" id="KW-1133">Transmembrane helix</keyword>
<evidence type="ECO:0008006" key="4">
    <source>
        <dbReference type="Google" id="ProtNLM"/>
    </source>
</evidence>
<keyword evidence="1" id="KW-0472">Membrane</keyword>
<keyword evidence="1" id="KW-0812">Transmembrane</keyword>
<name>A0A917J3F8_9BACT</name>
<dbReference type="EMBL" id="BMIB01000004">
    <property type="protein sequence ID" value="GGH77328.1"/>
    <property type="molecule type" value="Genomic_DNA"/>
</dbReference>
<protein>
    <recommendedName>
        <fullName evidence="4">CcoQ/FixQ family Cbb3-type cytochrome c oxidase assembly chaperone</fullName>
    </recommendedName>
</protein>
<feature type="transmembrane region" description="Helical" evidence="1">
    <location>
        <begin position="15"/>
        <end position="36"/>
    </location>
</feature>
<accession>A0A917J3F8</accession>